<dbReference type="Proteomes" id="UP000681967">
    <property type="component" value="Unassembled WGS sequence"/>
</dbReference>
<evidence type="ECO:0000313" key="2">
    <source>
        <dbReference type="EMBL" id="CAF3887265.1"/>
    </source>
</evidence>
<feature type="region of interest" description="Disordered" evidence="1">
    <location>
        <begin position="1"/>
        <end position="27"/>
    </location>
</feature>
<dbReference type="EMBL" id="CAJOBH010002048">
    <property type="protein sequence ID" value="CAF3887265.1"/>
    <property type="molecule type" value="Genomic_DNA"/>
</dbReference>
<gene>
    <name evidence="2" type="ORF">BYL167_LOCUS7762</name>
</gene>
<organism evidence="2 3">
    <name type="scientific">Rotaria magnacalcarata</name>
    <dbReference type="NCBI Taxonomy" id="392030"/>
    <lineage>
        <taxon>Eukaryota</taxon>
        <taxon>Metazoa</taxon>
        <taxon>Spiralia</taxon>
        <taxon>Gnathifera</taxon>
        <taxon>Rotifera</taxon>
        <taxon>Eurotatoria</taxon>
        <taxon>Bdelloidea</taxon>
        <taxon>Philodinida</taxon>
        <taxon>Philodinidae</taxon>
        <taxon>Rotaria</taxon>
    </lineage>
</organism>
<feature type="non-terminal residue" evidence="2">
    <location>
        <position position="27"/>
    </location>
</feature>
<protein>
    <submittedName>
        <fullName evidence="2">Uncharacterized protein</fullName>
    </submittedName>
</protein>
<evidence type="ECO:0000256" key="1">
    <source>
        <dbReference type="SAM" id="MobiDB-lite"/>
    </source>
</evidence>
<evidence type="ECO:0000313" key="3">
    <source>
        <dbReference type="Proteomes" id="UP000681967"/>
    </source>
</evidence>
<proteinExistence type="predicted"/>
<reference evidence="2" key="1">
    <citation type="submission" date="2021-02" db="EMBL/GenBank/DDBJ databases">
        <authorList>
            <person name="Nowell W R."/>
        </authorList>
    </citation>
    <scope>NUCLEOTIDE SEQUENCE</scope>
</reference>
<name>A0A8S2L8X1_9BILA</name>
<comment type="caution">
    <text evidence="2">The sequence shown here is derived from an EMBL/GenBank/DDBJ whole genome shotgun (WGS) entry which is preliminary data.</text>
</comment>
<dbReference type="AlphaFoldDB" id="A0A8S2L8X1"/>
<accession>A0A8S2L8X1</accession>
<sequence length="27" mass="2995">MSSRHDPPLQQKVELIKDNNDGNGSSQ</sequence>